<name>A0A7R8W1A2_9CRUS</name>
<dbReference type="AlphaFoldDB" id="A0A7R8W1A2"/>
<evidence type="ECO:0000313" key="3">
    <source>
        <dbReference type="EMBL" id="CAD7222413.1"/>
    </source>
</evidence>
<accession>A0A7R8W1A2</accession>
<proteinExistence type="predicted"/>
<reference evidence="3" key="1">
    <citation type="submission" date="2020-11" db="EMBL/GenBank/DDBJ databases">
        <authorList>
            <person name="Tran Van P."/>
        </authorList>
    </citation>
    <scope>NUCLEOTIDE SEQUENCE</scope>
</reference>
<sequence length="774" mass="84787">MQLSESPRYFVLYVSQSSHLFGDQIEWLNPASEGLELQRSVRITAPSISISPGLPPLLLRLSLTTTVHAATTTTVLTRRPTTASTPTCELRSSPKAQTEQKPGEQRTAGLKHFNFTTKTSREETAEIYVEGLFRFDVRFRNLPPTQDAEGDMRWNIPVWILILCHFRQFIQGHDKNTVTNHQKIKVVSDKSTTSISEERIVTIRTPTEASVTSSDIIRARDVISDTSTVSSVTADEFKKPEKLSEIPRVSLNTTTPRHRLGATRNPEKETSEHQTLVRKNEDGKDKDERPASLPGTRTSSTGPGNFKKILVAAGRSKTKESETAILRNPPRETMEKFVPLERLSSVASSTQGAPNVTKKYVNSKPSSMIMVIITGLFFMLGCIGFFFNSICPNCCEIRTDGDGIATRFLEFQSEHSHPPSECNDICQELGKRLAAQASDSSGTLSSEKSKKKGDKTVSFASKDKKAASITGSNMKSSSAISKKKKGGKGIPGSEVQLVTRGIQTAETAKPSLQVGTQTSWINAIGTPERRSGGVQVKGFALSSSAAEIVSKQCYRLMRRCITTPTFHRAEGHTAASRLDSINKSNQMAMKSFAPTTDEPSPLDFFHSALHNHDEFPLRPTSRAAHSPSTSGAAQRRTFLSTSVFSRRHSRISDFPESPTVFAMTSGEDSSDLLTRKNCSCSLTTRQLESPSTGSLTTNDEISTTFSPRVLSMASQSLPTSVSVGTSMGSVLSVLETNERTRGLKPSPRKRSTFKSALVLHPRKHHGDAGLRNET</sequence>
<feature type="region of interest" description="Disordered" evidence="1">
    <location>
        <begin position="437"/>
        <end position="494"/>
    </location>
</feature>
<evidence type="ECO:0000256" key="1">
    <source>
        <dbReference type="SAM" id="MobiDB-lite"/>
    </source>
</evidence>
<keyword evidence="2" id="KW-0812">Transmembrane</keyword>
<feature type="compositionally biased region" description="Polar residues" evidence="1">
    <location>
        <begin position="626"/>
        <end position="636"/>
    </location>
</feature>
<protein>
    <submittedName>
        <fullName evidence="3">Uncharacterized protein</fullName>
    </submittedName>
</protein>
<feature type="region of interest" description="Disordered" evidence="1">
    <location>
        <begin position="615"/>
        <end position="636"/>
    </location>
</feature>
<feature type="region of interest" description="Disordered" evidence="1">
    <location>
        <begin position="78"/>
        <end position="108"/>
    </location>
</feature>
<feature type="compositionally biased region" description="Low complexity" evidence="1">
    <location>
        <begin position="471"/>
        <end position="480"/>
    </location>
</feature>
<feature type="region of interest" description="Disordered" evidence="1">
    <location>
        <begin position="243"/>
        <end position="306"/>
    </location>
</feature>
<feature type="transmembrane region" description="Helical" evidence="2">
    <location>
        <begin position="368"/>
        <end position="387"/>
    </location>
</feature>
<keyword evidence="2" id="KW-0472">Membrane</keyword>
<feature type="compositionally biased region" description="Basic and acidic residues" evidence="1">
    <location>
        <begin position="278"/>
        <end position="290"/>
    </location>
</feature>
<feature type="compositionally biased region" description="Polar residues" evidence="1">
    <location>
        <begin position="437"/>
        <end position="446"/>
    </location>
</feature>
<dbReference type="EMBL" id="OB660055">
    <property type="protein sequence ID" value="CAD7222413.1"/>
    <property type="molecule type" value="Genomic_DNA"/>
</dbReference>
<gene>
    <name evidence="3" type="ORF">CTOB1V02_LOCUS421</name>
</gene>
<keyword evidence="2" id="KW-1133">Transmembrane helix</keyword>
<feature type="region of interest" description="Disordered" evidence="1">
    <location>
        <begin position="738"/>
        <end position="774"/>
    </location>
</feature>
<evidence type="ECO:0000256" key="2">
    <source>
        <dbReference type="SAM" id="Phobius"/>
    </source>
</evidence>
<organism evidence="3">
    <name type="scientific">Cyprideis torosa</name>
    <dbReference type="NCBI Taxonomy" id="163714"/>
    <lineage>
        <taxon>Eukaryota</taxon>
        <taxon>Metazoa</taxon>
        <taxon>Ecdysozoa</taxon>
        <taxon>Arthropoda</taxon>
        <taxon>Crustacea</taxon>
        <taxon>Oligostraca</taxon>
        <taxon>Ostracoda</taxon>
        <taxon>Podocopa</taxon>
        <taxon>Podocopida</taxon>
        <taxon>Cytherocopina</taxon>
        <taxon>Cytheroidea</taxon>
        <taxon>Cytherideidae</taxon>
        <taxon>Cyprideis</taxon>
    </lineage>
</organism>